<protein>
    <submittedName>
        <fullName evidence="3">Uncharacterized protein</fullName>
    </submittedName>
</protein>
<feature type="region of interest" description="Disordered" evidence="2">
    <location>
        <begin position="155"/>
        <end position="187"/>
    </location>
</feature>
<sequence>VGQIRLVIGQSRLFINERFKQFSGLVDDCEEKRGEKEIKLEDLAGFWDMINYQIDDLKTKYAELEQLQSNQWQPIEKKPVDRKSSSNQTQPIRKPLQTVINGNRTTTKMNGHNHHHPHHHNDKDTIDGSNEQAIKKAPAKSNFREFLKAKKQEKLATNGKKLNNDNNGDDSVINGHRDNEKITSKNGDHDENIKIMIIVNNNNHDDCNVKKNVKSDDDHNDDHRSSTAENDSVIKGNDNTQNGESNESSPAKSIQVRVN</sequence>
<evidence type="ECO:0000256" key="1">
    <source>
        <dbReference type="ARBA" id="ARBA00008839"/>
    </source>
</evidence>
<evidence type="ECO:0000313" key="3">
    <source>
        <dbReference type="EMBL" id="OTF72509.1"/>
    </source>
</evidence>
<dbReference type="GO" id="GO:0031616">
    <property type="term" value="C:spindle pole centrosome"/>
    <property type="evidence" value="ECO:0007669"/>
    <property type="project" value="TreeGrafter"/>
</dbReference>
<dbReference type="InterPro" id="IPR005026">
    <property type="entry name" value="SAPAP"/>
</dbReference>
<dbReference type="GO" id="GO:0008017">
    <property type="term" value="F:microtubule binding"/>
    <property type="evidence" value="ECO:0007669"/>
    <property type="project" value="TreeGrafter"/>
</dbReference>
<organism evidence="3 4">
    <name type="scientific">Euroglyphus maynei</name>
    <name type="common">Mayne's house dust mite</name>
    <dbReference type="NCBI Taxonomy" id="6958"/>
    <lineage>
        <taxon>Eukaryota</taxon>
        <taxon>Metazoa</taxon>
        <taxon>Ecdysozoa</taxon>
        <taxon>Arthropoda</taxon>
        <taxon>Chelicerata</taxon>
        <taxon>Arachnida</taxon>
        <taxon>Acari</taxon>
        <taxon>Acariformes</taxon>
        <taxon>Sarcoptiformes</taxon>
        <taxon>Astigmata</taxon>
        <taxon>Psoroptidia</taxon>
        <taxon>Analgoidea</taxon>
        <taxon>Pyroglyphidae</taxon>
        <taxon>Pyroglyphinae</taxon>
        <taxon>Euroglyphus</taxon>
    </lineage>
</organism>
<feature type="compositionally biased region" description="Basic and acidic residues" evidence="2">
    <location>
        <begin position="75"/>
        <end position="84"/>
    </location>
</feature>
<feature type="compositionally biased region" description="Basic residues" evidence="2">
    <location>
        <begin position="111"/>
        <end position="120"/>
    </location>
</feature>
<feature type="region of interest" description="Disordered" evidence="2">
    <location>
        <begin position="73"/>
        <end position="128"/>
    </location>
</feature>
<reference evidence="3 4" key="1">
    <citation type="submission" date="2017-03" db="EMBL/GenBank/DDBJ databases">
        <title>Genome Survey of Euroglyphus maynei.</title>
        <authorList>
            <person name="Arlian L.G."/>
            <person name="Morgan M.S."/>
            <person name="Rider S.D."/>
        </authorList>
    </citation>
    <scope>NUCLEOTIDE SEQUENCE [LARGE SCALE GENOMIC DNA]</scope>
    <source>
        <strain evidence="3">Arlian Lab</strain>
        <tissue evidence="3">Whole body</tissue>
    </source>
</reference>
<dbReference type="GO" id="GO:0005634">
    <property type="term" value="C:nucleus"/>
    <property type="evidence" value="ECO:0007669"/>
    <property type="project" value="TreeGrafter"/>
</dbReference>
<feature type="region of interest" description="Disordered" evidence="2">
    <location>
        <begin position="204"/>
        <end position="259"/>
    </location>
</feature>
<comment type="similarity">
    <text evidence="1">Belongs to the SAPAP family.</text>
</comment>
<dbReference type="GO" id="GO:0005737">
    <property type="term" value="C:cytoplasm"/>
    <property type="evidence" value="ECO:0007669"/>
    <property type="project" value="TreeGrafter"/>
</dbReference>
<feature type="non-terminal residue" evidence="3">
    <location>
        <position position="1"/>
    </location>
</feature>
<keyword evidence="4" id="KW-1185">Reference proteome</keyword>
<evidence type="ECO:0000256" key="2">
    <source>
        <dbReference type="SAM" id="MobiDB-lite"/>
    </source>
</evidence>
<feature type="compositionally biased region" description="Polar residues" evidence="2">
    <location>
        <begin position="98"/>
        <end position="109"/>
    </location>
</feature>
<dbReference type="OrthoDB" id="10023951at2759"/>
<feature type="compositionally biased region" description="Basic and acidic residues" evidence="2">
    <location>
        <begin position="204"/>
        <end position="226"/>
    </location>
</feature>
<dbReference type="Pfam" id="PF03359">
    <property type="entry name" value="GKAP"/>
    <property type="match status" value="1"/>
</dbReference>
<evidence type="ECO:0000313" key="4">
    <source>
        <dbReference type="Proteomes" id="UP000194236"/>
    </source>
</evidence>
<name>A0A1Y3AVJ5_EURMA</name>
<dbReference type="PANTHER" id="PTHR12353">
    <property type="entry name" value="DISKS LARGE-ASSOCIATED PROTEIN DAP SAP90/PSD-95-ASSOCIATED PROTEIN"/>
    <property type="match status" value="1"/>
</dbReference>
<dbReference type="GO" id="GO:0051382">
    <property type="term" value="P:kinetochore assembly"/>
    <property type="evidence" value="ECO:0007669"/>
    <property type="project" value="TreeGrafter"/>
</dbReference>
<gene>
    <name evidence="3" type="ORF">BLA29_009031</name>
</gene>
<dbReference type="GO" id="GO:0051642">
    <property type="term" value="P:centrosome localization"/>
    <property type="evidence" value="ECO:0007669"/>
    <property type="project" value="TreeGrafter"/>
</dbReference>
<dbReference type="Proteomes" id="UP000194236">
    <property type="component" value="Unassembled WGS sequence"/>
</dbReference>
<proteinExistence type="inferred from homology"/>
<feature type="compositionally biased region" description="Polar residues" evidence="2">
    <location>
        <begin position="237"/>
        <end position="259"/>
    </location>
</feature>
<accession>A0A1Y3AVJ5</accession>
<feature type="compositionally biased region" description="Basic and acidic residues" evidence="2">
    <location>
        <begin position="175"/>
        <end position="187"/>
    </location>
</feature>
<dbReference type="GO" id="GO:0007346">
    <property type="term" value="P:regulation of mitotic cell cycle"/>
    <property type="evidence" value="ECO:0007669"/>
    <property type="project" value="TreeGrafter"/>
</dbReference>
<dbReference type="EMBL" id="MUJZ01055872">
    <property type="protein sequence ID" value="OTF72509.1"/>
    <property type="molecule type" value="Genomic_DNA"/>
</dbReference>
<dbReference type="GO" id="GO:0007059">
    <property type="term" value="P:chromosome segregation"/>
    <property type="evidence" value="ECO:0007669"/>
    <property type="project" value="TreeGrafter"/>
</dbReference>
<dbReference type="PANTHER" id="PTHR12353:SF1">
    <property type="entry name" value="DISKS LARGE-ASSOCIATED PROTEIN 5"/>
    <property type="match status" value="1"/>
</dbReference>
<dbReference type="AlphaFoldDB" id="A0A1Y3AVJ5"/>
<feature type="compositionally biased region" description="Low complexity" evidence="2">
    <location>
        <begin position="158"/>
        <end position="170"/>
    </location>
</feature>
<comment type="caution">
    <text evidence="3">The sequence shown here is derived from an EMBL/GenBank/DDBJ whole genome shotgun (WGS) entry which is preliminary data.</text>
</comment>
<dbReference type="GO" id="GO:0023052">
    <property type="term" value="P:signaling"/>
    <property type="evidence" value="ECO:0007669"/>
    <property type="project" value="InterPro"/>
</dbReference>
<dbReference type="GO" id="GO:0007052">
    <property type="term" value="P:mitotic spindle organization"/>
    <property type="evidence" value="ECO:0007669"/>
    <property type="project" value="TreeGrafter"/>
</dbReference>